<protein>
    <submittedName>
        <fullName evidence="1">Uncharacterized protein</fullName>
    </submittedName>
</protein>
<dbReference type="RefSeq" id="XP_024709318.1">
    <property type="nucleotide sequence ID" value="XM_024847325.1"/>
</dbReference>
<sequence length="211" mass="23772">MDDMPEVFLLSLARDTNGINSDLIYDLADRCHLKGTKAGHAAIRQLENKPPKVIIATDEGLTQPEHRDVLEKVRQYVERGGILIFAIHFSSVTPEDVFNSFFEQTFGVPWRKGIYLRDAFPAAYRNIEAQHVINTQPHEIIMGPVPDEELSRSHPFQPAPEPVDKSQAAVVGTKVGDGYLAHIGYPNHENRATKVIMELCGLKKPIDPWYF</sequence>
<keyword evidence="2" id="KW-1185">Reference proteome</keyword>
<accession>A0A2I2GMB4</accession>
<name>A0A2I2GMB4_9EURO</name>
<dbReference type="EMBL" id="MSFO01000001">
    <property type="protein sequence ID" value="PLB54016.1"/>
    <property type="molecule type" value="Genomic_DNA"/>
</dbReference>
<gene>
    <name evidence="1" type="ORF">P170DRAFT_420798</name>
</gene>
<dbReference type="Proteomes" id="UP000234275">
    <property type="component" value="Unassembled WGS sequence"/>
</dbReference>
<evidence type="ECO:0000313" key="2">
    <source>
        <dbReference type="Proteomes" id="UP000234275"/>
    </source>
</evidence>
<dbReference type="OrthoDB" id="245563at2759"/>
<evidence type="ECO:0000313" key="1">
    <source>
        <dbReference type="EMBL" id="PLB54016.1"/>
    </source>
</evidence>
<organism evidence="1 2">
    <name type="scientific">Aspergillus steynii IBT 23096</name>
    <dbReference type="NCBI Taxonomy" id="1392250"/>
    <lineage>
        <taxon>Eukaryota</taxon>
        <taxon>Fungi</taxon>
        <taxon>Dikarya</taxon>
        <taxon>Ascomycota</taxon>
        <taxon>Pezizomycotina</taxon>
        <taxon>Eurotiomycetes</taxon>
        <taxon>Eurotiomycetidae</taxon>
        <taxon>Eurotiales</taxon>
        <taxon>Aspergillaceae</taxon>
        <taxon>Aspergillus</taxon>
        <taxon>Aspergillus subgen. Circumdati</taxon>
    </lineage>
</organism>
<dbReference type="AlphaFoldDB" id="A0A2I2GMB4"/>
<dbReference type="VEuPathDB" id="FungiDB:P170DRAFT_420798"/>
<proteinExistence type="predicted"/>
<dbReference type="GeneID" id="36555024"/>
<reference evidence="1 2" key="1">
    <citation type="submission" date="2016-12" db="EMBL/GenBank/DDBJ databases">
        <title>The genomes of Aspergillus section Nigri reveals drivers in fungal speciation.</title>
        <authorList>
            <consortium name="DOE Joint Genome Institute"/>
            <person name="Vesth T.C."/>
            <person name="Nybo J."/>
            <person name="Theobald S."/>
            <person name="Brandl J."/>
            <person name="Frisvad J.C."/>
            <person name="Nielsen K.F."/>
            <person name="Lyhne E.K."/>
            <person name="Kogle M.E."/>
            <person name="Kuo A."/>
            <person name="Riley R."/>
            <person name="Clum A."/>
            <person name="Nolan M."/>
            <person name="Lipzen A."/>
            <person name="Salamov A."/>
            <person name="Henrissat B."/>
            <person name="Wiebenga A."/>
            <person name="De Vries R.P."/>
            <person name="Grigoriev I.V."/>
            <person name="Mortensen U.H."/>
            <person name="Andersen M.R."/>
            <person name="Baker S.E."/>
        </authorList>
    </citation>
    <scope>NUCLEOTIDE SEQUENCE [LARGE SCALE GENOMIC DNA]</scope>
    <source>
        <strain evidence="1 2">IBT 23096</strain>
    </source>
</reference>
<dbReference type="STRING" id="1392250.A0A2I2GMB4"/>
<comment type="caution">
    <text evidence="1">The sequence shown here is derived from an EMBL/GenBank/DDBJ whole genome shotgun (WGS) entry which is preliminary data.</text>
</comment>